<dbReference type="InterPro" id="IPR014284">
    <property type="entry name" value="RNA_pol_sigma-70_dom"/>
</dbReference>
<evidence type="ECO:0000313" key="9">
    <source>
        <dbReference type="Proteomes" id="UP000663090"/>
    </source>
</evidence>
<keyword evidence="2" id="KW-0805">Transcription regulation</keyword>
<proteinExistence type="inferred from homology"/>
<keyword evidence="5" id="KW-0804">Transcription</keyword>
<keyword evidence="9" id="KW-1185">Reference proteome</keyword>
<dbReference type="Proteomes" id="UP000663090">
    <property type="component" value="Chromosome"/>
</dbReference>
<comment type="similarity">
    <text evidence="1">Belongs to the sigma-70 factor family. ECF subfamily.</text>
</comment>
<dbReference type="EMBL" id="CP071091">
    <property type="protein sequence ID" value="QSQ12205.1"/>
    <property type="molecule type" value="Genomic_DNA"/>
</dbReference>
<evidence type="ECO:0000313" key="8">
    <source>
        <dbReference type="EMBL" id="QSQ12205.1"/>
    </source>
</evidence>
<protein>
    <submittedName>
        <fullName evidence="8">RNA polymerase sigma factor</fullName>
    </submittedName>
</protein>
<dbReference type="InterPro" id="IPR039425">
    <property type="entry name" value="RNA_pol_sigma-70-like"/>
</dbReference>
<dbReference type="InterPro" id="IPR013249">
    <property type="entry name" value="RNA_pol_sigma70_r4_t2"/>
</dbReference>
<reference evidence="8 9" key="1">
    <citation type="submission" date="2021-02" db="EMBL/GenBank/DDBJ databases">
        <title>De Novo genome assembly of isolated myxobacteria.</title>
        <authorList>
            <person name="Stevens D.C."/>
        </authorList>
    </citation>
    <scope>NUCLEOTIDE SEQUENCE [LARGE SCALE GENOMIC DNA]</scope>
    <source>
        <strain evidence="8 9">SCHIC003</strain>
    </source>
</reference>
<dbReference type="InterPro" id="IPR013325">
    <property type="entry name" value="RNA_pol_sigma_r2"/>
</dbReference>
<dbReference type="Pfam" id="PF08281">
    <property type="entry name" value="Sigma70_r4_2"/>
    <property type="match status" value="1"/>
</dbReference>
<evidence type="ECO:0000256" key="5">
    <source>
        <dbReference type="ARBA" id="ARBA00023163"/>
    </source>
</evidence>
<dbReference type="PANTHER" id="PTHR43133">
    <property type="entry name" value="RNA POLYMERASE ECF-TYPE SIGMA FACTO"/>
    <property type="match status" value="1"/>
</dbReference>
<keyword evidence="4" id="KW-0238">DNA-binding</keyword>
<evidence type="ECO:0000256" key="2">
    <source>
        <dbReference type="ARBA" id="ARBA00023015"/>
    </source>
</evidence>
<dbReference type="NCBIfam" id="TIGR02937">
    <property type="entry name" value="sigma70-ECF"/>
    <property type="match status" value="1"/>
</dbReference>
<organism evidence="8 9">
    <name type="scientific">Myxococcus landrumensis</name>
    <dbReference type="NCBI Taxonomy" id="2813577"/>
    <lineage>
        <taxon>Bacteria</taxon>
        <taxon>Pseudomonadati</taxon>
        <taxon>Myxococcota</taxon>
        <taxon>Myxococcia</taxon>
        <taxon>Myxococcales</taxon>
        <taxon>Cystobacterineae</taxon>
        <taxon>Myxococcaceae</taxon>
        <taxon>Myxococcus</taxon>
    </lineage>
</organism>
<accession>A0ABX7N3F3</accession>
<name>A0ABX7N3F3_9BACT</name>
<dbReference type="InterPro" id="IPR036388">
    <property type="entry name" value="WH-like_DNA-bd_sf"/>
</dbReference>
<evidence type="ECO:0000256" key="3">
    <source>
        <dbReference type="ARBA" id="ARBA00023082"/>
    </source>
</evidence>
<keyword evidence="3" id="KW-0731">Sigma factor</keyword>
<evidence type="ECO:0000256" key="1">
    <source>
        <dbReference type="ARBA" id="ARBA00010641"/>
    </source>
</evidence>
<evidence type="ECO:0000259" key="7">
    <source>
        <dbReference type="Pfam" id="PF08281"/>
    </source>
</evidence>
<dbReference type="PANTHER" id="PTHR43133:SF8">
    <property type="entry name" value="RNA POLYMERASE SIGMA FACTOR HI_1459-RELATED"/>
    <property type="match status" value="1"/>
</dbReference>
<dbReference type="InterPro" id="IPR013324">
    <property type="entry name" value="RNA_pol_sigma_r3/r4-like"/>
</dbReference>
<dbReference type="Pfam" id="PF04542">
    <property type="entry name" value="Sigma70_r2"/>
    <property type="match status" value="1"/>
</dbReference>
<feature type="domain" description="RNA polymerase sigma factor 70 region 4 type 2" evidence="7">
    <location>
        <begin position="122"/>
        <end position="169"/>
    </location>
</feature>
<sequence length="203" mass="22306">MDSRRDSRRSEVKAPLSQDVLALLMEHRPEFLRFVEQKVGSRAAAEDLVQDAFVRGLDRAEALHGMESLTVWFYRVLHHAVIDHYRRRGTSERALAAMAREFEEAQPPEVDARKVCPCVGRVAGSLKPEYAEALRRVSMEGTRLPQFAREVGITSSNAAVRLHRARKALKKQLEVSCGACASEGCLDCTCGVPGAGGCAPSTA</sequence>
<dbReference type="InterPro" id="IPR007627">
    <property type="entry name" value="RNA_pol_sigma70_r2"/>
</dbReference>
<feature type="domain" description="RNA polymerase sigma-70 region 2" evidence="6">
    <location>
        <begin position="24"/>
        <end position="89"/>
    </location>
</feature>
<gene>
    <name evidence="8" type="ORF">JY572_28085</name>
</gene>
<evidence type="ECO:0000256" key="4">
    <source>
        <dbReference type="ARBA" id="ARBA00023125"/>
    </source>
</evidence>
<dbReference type="SUPFAM" id="SSF88946">
    <property type="entry name" value="Sigma2 domain of RNA polymerase sigma factors"/>
    <property type="match status" value="1"/>
</dbReference>
<evidence type="ECO:0000259" key="6">
    <source>
        <dbReference type="Pfam" id="PF04542"/>
    </source>
</evidence>
<dbReference type="Gene3D" id="1.10.1740.10">
    <property type="match status" value="1"/>
</dbReference>
<dbReference type="Gene3D" id="1.10.10.10">
    <property type="entry name" value="Winged helix-like DNA-binding domain superfamily/Winged helix DNA-binding domain"/>
    <property type="match status" value="1"/>
</dbReference>
<dbReference type="SUPFAM" id="SSF88659">
    <property type="entry name" value="Sigma3 and sigma4 domains of RNA polymerase sigma factors"/>
    <property type="match status" value="1"/>
</dbReference>